<feature type="binding site" evidence="12">
    <location>
        <position position="196"/>
    </location>
    <ligand>
        <name>UDP-N-acetyl-alpha-D-muramoyl-L-alanyl-D-glutamate</name>
        <dbReference type="ChEBI" id="CHEBI:83900"/>
    </ligand>
</feature>
<keyword evidence="12" id="KW-0460">Magnesium</keyword>
<keyword evidence="10 12" id="KW-0131">Cell cycle</keyword>
<sequence length="497" mass="55329">MTKIQFNQVYHIGLIRRFGPDAQDVSNLMFHSKHVKPASIFFSIKGENEDGHRFIEEAIENGAVVIVADDESQLEKLRHHYPLCSLLLVEDVRKAMAYFSKHFFNNADEKLSTIGVTGTNGKTTVSFYVRSLLNLLGTPTGLIGTTGVWTSKGKMNYKKSTPTTPEAVDLHRIFTELDKHKDLAVSMEVSSIALDQKRVEGITFDVTIHTNFSEEHLEYHHTMEHYKKCKLKLFEQAKCAVINVDDEGMGQDILDSFNGPTIRYSLLGNSAADIIGTQLEVRKGGTKFNLVYLGEVYQAFAPVHGAYNISNVLAAIGANLLLGYSISEILAVLPELQSPEGRFQVIHFPNHSRVILDYAHTPVALSRLVEEVKKLTYHRLIVMIAGVGIRDFNKIRKMAAIIEGEADEIVVTVDHPGYHAPQTIIDEMLAGFGNPYAENIHTAPNRKEGVQKSLVLGRSNDIVLLTGGCINNAQIIQGKEIPHSDTDIIQEHYLQSL</sequence>
<dbReference type="EMBL" id="JBHSZV010000034">
    <property type="protein sequence ID" value="MFC7062908.1"/>
    <property type="molecule type" value="Genomic_DNA"/>
</dbReference>
<reference evidence="18" key="1">
    <citation type="journal article" date="2019" name="Int. J. Syst. Evol. Microbiol.">
        <title>The Global Catalogue of Microorganisms (GCM) 10K type strain sequencing project: providing services to taxonomists for standard genome sequencing and annotation.</title>
        <authorList>
            <consortium name="The Broad Institute Genomics Platform"/>
            <consortium name="The Broad Institute Genome Sequencing Center for Infectious Disease"/>
            <person name="Wu L."/>
            <person name="Ma J."/>
        </authorList>
    </citation>
    <scope>NUCLEOTIDE SEQUENCE [LARGE SCALE GENOMIC DNA]</scope>
    <source>
        <strain evidence="18">CGMCC 4.1621</strain>
    </source>
</reference>
<dbReference type="InterPro" id="IPR036615">
    <property type="entry name" value="Mur_ligase_C_dom_sf"/>
</dbReference>
<keyword evidence="11 12" id="KW-0961">Cell wall biogenesis/degradation</keyword>
<evidence type="ECO:0000256" key="13">
    <source>
        <dbReference type="RuleBase" id="RU004135"/>
    </source>
</evidence>
<dbReference type="Pfam" id="PF08245">
    <property type="entry name" value="Mur_ligase_M"/>
    <property type="match status" value="1"/>
</dbReference>
<dbReference type="GO" id="GO:0008765">
    <property type="term" value="F:UDP-N-acetylmuramoylalanyl-D-glutamate-2,6-diaminopimelate ligase activity"/>
    <property type="evidence" value="ECO:0007669"/>
    <property type="project" value="UniProtKB-EC"/>
</dbReference>
<dbReference type="EC" id="6.3.2.-" evidence="12"/>
<keyword evidence="7 12" id="KW-0067">ATP-binding</keyword>
<comment type="caution">
    <text evidence="12">Lacks conserved residue(s) required for the propagation of feature annotation.</text>
</comment>
<keyword evidence="8 12" id="KW-0133">Cell shape</keyword>
<name>A0ABW2EL25_9BACI</name>
<evidence type="ECO:0000256" key="12">
    <source>
        <dbReference type="HAMAP-Rule" id="MF_00208"/>
    </source>
</evidence>
<dbReference type="InterPro" id="IPR018109">
    <property type="entry name" value="Folylpolyglutamate_synth_CS"/>
</dbReference>
<dbReference type="InterPro" id="IPR036565">
    <property type="entry name" value="Mur-like_cat_sf"/>
</dbReference>
<dbReference type="SUPFAM" id="SSF63418">
    <property type="entry name" value="MurE/MurF N-terminal domain"/>
    <property type="match status" value="1"/>
</dbReference>
<evidence type="ECO:0000256" key="5">
    <source>
        <dbReference type="ARBA" id="ARBA00022618"/>
    </source>
</evidence>
<dbReference type="NCBIfam" id="TIGR01085">
    <property type="entry name" value="murE"/>
    <property type="match status" value="1"/>
</dbReference>
<feature type="binding site" evidence="12">
    <location>
        <position position="198"/>
    </location>
    <ligand>
        <name>UDP-N-acetyl-alpha-D-muramoyl-L-alanyl-D-glutamate</name>
        <dbReference type="ChEBI" id="CHEBI:83900"/>
    </ligand>
</feature>
<dbReference type="SUPFAM" id="SSF53244">
    <property type="entry name" value="MurD-like peptide ligases, peptide-binding domain"/>
    <property type="match status" value="1"/>
</dbReference>
<dbReference type="InterPro" id="IPR000713">
    <property type="entry name" value="Mur_ligase_N"/>
</dbReference>
<dbReference type="Gene3D" id="3.40.1190.10">
    <property type="entry name" value="Mur-like, catalytic domain"/>
    <property type="match status" value="1"/>
</dbReference>
<evidence type="ECO:0000256" key="1">
    <source>
        <dbReference type="ARBA" id="ARBA00004752"/>
    </source>
</evidence>
<gene>
    <name evidence="12" type="primary">murE</name>
    <name evidence="17" type="ORF">ACFQIC_13775</name>
</gene>
<dbReference type="InterPro" id="IPR004101">
    <property type="entry name" value="Mur_ligase_C"/>
</dbReference>
<evidence type="ECO:0000256" key="9">
    <source>
        <dbReference type="ARBA" id="ARBA00022984"/>
    </source>
</evidence>
<dbReference type="PROSITE" id="PS01011">
    <property type="entry name" value="FOLYLPOLYGLU_SYNT_1"/>
    <property type="match status" value="1"/>
</dbReference>
<feature type="binding site" evidence="12">
    <location>
        <position position="190"/>
    </location>
    <ligand>
        <name>UDP-N-acetyl-alpha-D-muramoyl-L-alanyl-D-glutamate</name>
        <dbReference type="ChEBI" id="CHEBI:83900"/>
    </ligand>
</feature>
<organism evidence="17 18">
    <name type="scientific">Halobacillus seohaensis</name>
    <dbReference type="NCBI Taxonomy" id="447421"/>
    <lineage>
        <taxon>Bacteria</taxon>
        <taxon>Bacillati</taxon>
        <taxon>Bacillota</taxon>
        <taxon>Bacilli</taxon>
        <taxon>Bacillales</taxon>
        <taxon>Bacillaceae</taxon>
        <taxon>Halobacillus</taxon>
    </lineage>
</organism>
<keyword evidence="9 12" id="KW-0573">Peptidoglycan synthesis</keyword>
<keyword evidence="6 12" id="KW-0547">Nucleotide-binding</keyword>
<dbReference type="Gene3D" id="3.90.190.20">
    <property type="entry name" value="Mur ligase, C-terminal domain"/>
    <property type="match status" value="1"/>
</dbReference>
<dbReference type="InterPro" id="IPR013221">
    <property type="entry name" value="Mur_ligase_cen"/>
</dbReference>
<comment type="function">
    <text evidence="12">Catalyzes the addition of an amino acid to the nucleotide precursor UDP-N-acetylmuramoyl-L-alanyl-D-glutamate (UMAG) in the biosynthesis of bacterial cell-wall peptidoglycan.</text>
</comment>
<evidence type="ECO:0000256" key="2">
    <source>
        <dbReference type="ARBA" id="ARBA00005898"/>
    </source>
</evidence>
<dbReference type="PANTHER" id="PTHR23135:SF4">
    <property type="entry name" value="UDP-N-ACETYLMURAMOYL-L-ALANYL-D-GLUTAMATE--2,6-DIAMINOPIMELATE LIGASE MURE HOMOLOG, CHLOROPLASTIC"/>
    <property type="match status" value="1"/>
</dbReference>
<comment type="caution">
    <text evidence="17">The sequence shown here is derived from an EMBL/GenBank/DDBJ whole genome shotgun (WGS) entry which is preliminary data.</text>
</comment>
<dbReference type="Pfam" id="PF02875">
    <property type="entry name" value="Mur_ligase_C"/>
    <property type="match status" value="1"/>
</dbReference>
<dbReference type="InterPro" id="IPR035911">
    <property type="entry name" value="MurE/MurF_N"/>
</dbReference>
<keyword evidence="4 12" id="KW-0436">Ligase</keyword>
<comment type="pathway">
    <text evidence="1 12 13">Cell wall biogenesis; peptidoglycan biosynthesis.</text>
</comment>
<feature type="binding site" evidence="12">
    <location>
        <begin position="118"/>
        <end position="124"/>
    </location>
    <ligand>
        <name>ATP</name>
        <dbReference type="ChEBI" id="CHEBI:30616"/>
    </ligand>
</feature>
<dbReference type="HAMAP" id="MF_00208">
    <property type="entry name" value="MurE"/>
    <property type="match status" value="1"/>
</dbReference>
<keyword evidence="5 12" id="KW-0132">Cell division</keyword>
<evidence type="ECO:0000259" key="14">
    <source>
        <dbReference type="Pfam" id="PF01225"/>
    </source>
</evidence>
<evidence type="ECO:0000256" key="4">
    <source>
        <dbReference type="ARBA" id="ARBA00022598"/>
    </source>
</evidence>
<keyword evidence="3 12" id="KW-0963">Cytoplasm</keyword>
<comment type="cofactor">
    <cofactor evidence="12">
        <name>Mg(2+)</name>
        <dbReference type="ChEBI" id="CHEBI:18420"/>
    </cofactor>
</comment>
<accession>A0ABW2EL25</accession>
<comment type="PTM">
    <text evidence="12">Carboxylation is probably crucial for Mg(2+) binding and, consequently, for the gamma-phosphate positioning of ATP.</text>
</comment>
<evidence type="ECO:0000313" key="17">
    <source>
        <dbReference type="EMBL" id="MFC7062908.1"/>
    </source>
</evidence>
<evidence type="ECO:0000256" key="10">
    <source>
        <dbReference type="ARBA" id="ARBA00023306"/>
    </source>
</evidence>
<evidence type="ECO:0000256" key="8">
    <source>
        <dbReference type="ARBA" id="ARBA00022960"/>
    </source>
</evidence>
<proteinExistence type="inferred from homology"/>
<evidence type="ECO:0000256" key="3">
    <source>
        <dbReference type="ARBA" id="ARBA00022490"/>
    </source>
</evidence>
<keyword evidence="18" id="KW-1185">Reference proteome</keyword>
<feature type="binding site" evidence="12">
    <location>
        <begin position="163"/>
        <end position="164"/>
    </location>
    <ligand>
        <name>UDP-N-acetyl-alpha-D-muramoyl-L-alanyl-D-glutamate</name>
        <dbReference type="ChEBI" id="CHEBI:83900"/>
    </ligand>
</feature>
<evidence type="ECO:0000313" key="18">
    <source>
        <dbReference type="Proteomes" id="UP001596410"/>
    </source>
</evidence>
<evidence type="ECO:0000256" key="6">
    <source>
        <dbReference type="ARBA" id="ARBA00022741"/>
    </source>
</evidence>
<dbReference type="PANTHER" id="PTHR23135">
    <property type="entry name" value="MUR LIGASE FAMILY MEMBER"/>
    <property type="match status" value="1"/>
</dbReference>
<evidence type="ECO:0000259" key="15">
    <source>
        <dbReference type="Pfam" id="PF02875"/>
    </source>
</evidence>
<dbReference type="Gene3D" id="3.40.1390.10">
    <property type="entry name" value="MurE/MurF, N-terminal domain"/>
    <property type="match status" value="1"/>
</dbReference>
<comment type="similarity">
    <text evidence="2 12">Belongs to the MurCDEF family. MurE subfamily.</text>
</comment>
<dbReference type="Proteomes" id="UP001596410">
    <property type="component" value="Unassembled WGS sequence"/>
</dbReference>
<dbReference type="InterPro" id="IPR005761">
    <property type="entry name" value="UDP-N-AcMur-Glu-dNH2Pim_ligase"/>
</dbReference>
<dbReference type="Pfam" id="PF01225">
    <property type="entry name" value="Mur_ligase"/>
    <property type="match status" value="1"/>
</dbReference>
<feature type="binding site" evidence="12">
    <location>
        <position position="32"/>
    </location>
    <ligand>
        <name>UDP-N-acetyl-alpha-D-muramoyl-L-alanyl-D-glutamate</name>
        <dbReference type="ChEBI" id="CHEBI:83900"/>
    </ligand>
</feature>
<evidence type="ECO:0000256" key="11">
    <source>
        <dbReference type="ARBA" id="ARBA00023316"/>
    </source>
</evidence>
<dbReference type="SUPFAM" id="SSF53623">
    <property type="entry name" value="MurD-like peptide ligases, catalytic domain"/>
    <property type="match status" value="1"/>
</dbReference>
<dbReference type="RefSeq" id="WP_204709195.1">
    <property type="nucleotide sequence ID" value="NZ_JBHSZV010000034.1"/>
</dbReference>
<protein>
    <recommendedName>
        <fullName evidence="12">UDP-N-acetylmuramyl-tripeptide synthetase</fullName>
        <ecNumber evidence="12">6.3.2.-</ecNumber>
    </recommendedName>
    <alternativeName>
        <fullName evidence="12">UDP-MurNAc-tripeptide synthetase</fullName>
    </alternativeName>
</protein>
<evidence type="ECO:0000259" key="16">
    <source>
        <dbReference type="Pfam" id="PF08245"/>
    </source>
</evidence>
<dbReference type="NCBIfam" id="NF001126">
    <property type="entry name" value="PRK00139.1-4"/>
    <property type="match status" value="1"/>
</dbReference>
<feature type="domain" description="Mur ligase C-terminal" evidence="15">
    <location>
        <begin position="341"/>
        <end position="468"/>
    </location>
</feature>
<evidence type="ECO:0000256" key="7">
    <source>
        <dbReference type="ARBA" id="ARBA00022840"/>
    </source>
</evidence>
<feature type="domain" description="Mur ligase central" evidence="16">
    <location>
        <begin position="116"/>
        <end position="318"/>
    </location>
</feature>
<feature type="domain" description="Mur ligase N-terminal catalytic" evidence="14">
    <location>
        <begin position="28"/>
        <end position="75"/>
    </location>
</feature>
<comment type="subcellular location">
    <subcellularLocation>
        <location evidence="12 13">Cytoplasm</location>
    </subcellularLocation>
</comment>
<feature type="modified residue" description="N6-carboxylysine" evidence="12">
    <location>
        <position position="230"/>
    </location>
</feature>